<feature type="compositionally biased region" description="Gly residues" evidence="1">
    <location>
        <begin position="170"/>
        <end position="184"/>
    </location>
</feature>
<feature type="region of interest" description="Disordered" evidence="1">
    <location>
        <begin position="1"/>
        <end position="214"/>
    </location>
</feature>
<feature type="compositionally biased region" description="Basic and acidic residues" evidence="1">
    <location>
        <begin position="120"/>
        <end position="138"/>
    </location>
</feature>
<sequence>VAQAADRAEPPGMEGRVPELQRAQARHRRRLAGRVRRPPRRSNREDQRLLHRAGGVLHHHPQGAAGGDQERAGEEGGGAGGCARGRDRGDPEGDRQLPRRDGAAAQLQQRQLHRPGQDPQEVRQAHGRRDPARRDRDGAGAALLHGGGGVPDGEGVRGHDGGSVPHGARRGAGGGAAGPRGPGRSGAEDLPQHRVGAPGHAGRAQQQLHARPPLAAAAQPAGLGLAPLLLAAAVVPHSIPRPMTPAGLFLVASPATSTDM</sequence>
<accession>F2EIF0</accession>
<dbReference type="EMBL" id="AK375927">
    <property type="protein sequence ID" value="BAK07122.1"/>
    <property type="molecule type" value="mRNA"/>
</dbReference>
<evidence type="ECO:0000313" key="2">
    <source>
        <dbReference type="EMBL" id="BAK07122.1"/>
    </source>
</evidence>
<feature type="non-terminal residue" evidence="2">
    <location>
        <position position="1"/>
    </location>
</feature>
<reference evidence="2" key="1">
    <citation type="journal article" date="2011" name="Plant Physiol.">
        <title>Comprehensive sequence analysis of 24,783 barley full-length cDNAs derived from 12 clone libraries.</title>
        <authorList>
            <person name="Matsumoto T."/>
            <person name="Tanaka T."/>
            <person name="Sakai H."/>
            <person name="Amano N."/>
            <person name="Kanamori H."/>
            <person name="Kurita K."/>
            <person name="Kikuta A."/>
            <person name="Kamiya K."/>
            <person name="Yamamoto M."/>
            <person name="Ikawa H."/>
            <person name="Fujii N."/>
            <person name="Hori K."/>
            <person name="Itoh T."/>
            <person name="Sato K."/>
        </authorList>
    </citation>
    <scope>NUCLEOTIDE SEQUENCE</scope>
    <source>
        <tissue evidence="2">Flower</tissue>
    </source>
</reference>
<proteinExistence type="evidence at transcript level"/>
<evidence type="ECO:0000256" key="1">
    <source>
        <dbReference type="SAM" id="MobiDB-lite"/>
    </source>
</evidence>
<name>F2EIF0_HORVV</name>
<protein>
    <submittedName>
        <fullName evidence="2">Predicted protein</fullName>
    </submittedName>
</protein>
<feature type="compositionally biased region" description="Basic residues" evidence="1">
    <location>
        <begin position="24"/>
        <end position="41"/>
    </location>
</feature>
<feature type="compositionally biased region" description="Basic and acidic residues" evidence="1">
    <location>
        <begin position="84"/>
        <end position="102"/>
    </location>
</feature>
<organism evidence="2">
    <name type="scientific">Hordeum vulgare subsp. vulgare</name>
    <name type="common">Domesticated barley</name>
    <dbReference type="NCBI Taxonomy" id="112509"/>
    <lineage>
        <taxon>Eukaryota</taxon>
        <taxon>Viridiplantae</taxon>
        <taxon>Streptophyta</taxon>
        <taxon>Embryophyta</taxon>
        <taxon>Tracheophyta</taxon>
        <taxon>Spermatophyta</taxon>
        <taxon>Magnoliopsida</taxon>
        <taxon>Liliopsida</taxon>
        <taxon>Poales</taxon>
        <taxon>Poaceae</taxon>
        <taxon>BOP clade</taxon>
        <taxon>Pooideae</taxon>
        <taxon>Triticodae</taxon>
        <taxon>Triticeae</taxon>
        <taxon>Hordeinae</taxon>
        <taxon>Hordeum</taxon>
    </lineage>
</organism>
<feature type="compositionally biased region" description="Low complexity" evidence="1">
    <location>
        <begin position="204"/>
        <end position="214"/>
    </location>
</feature>
<dbReference type="AlphaFoldDB" id="F2EIF0"/>